<gene>
    <name evidence="1" type="ORF">BGO89_05215</name>
</gene>
<accession>A0A1M3L1D7</accession>
<proteinExistence type="predicted"/>
<evidence type="ECO:0008006" key="3">
    <source>
        <dbReference type="Google" id="ProtNLM"/>
    </source>
</evidence>
<evidence type="ECO:0000313" key="1">
    <source>
        <dbReference type="EMBL" id="OJX58715.1"/>
    </source>
</evidence>
<dbReference type="Gene3D" id="3.40.50.150">
    <property type="entry name" value="Vaccinia Virus protein VP39"/>
    <property type="match status" value="1"/>
</dbReference>
<dbReference type="AlphaFoldDB" id="A0A1M3L1D7"/>
<dbReference type="SUPFAM" id="SSF53335">
    <property type="entry name" value="S-adenosyl-L-methionine-dependent methyltransferases"/>
    <property type="match status" value="1"/>
</dbReference>
<evidence type="ECO:0000313" key="2">
    <source>
        <dbReference type="Proteomes" id="UP000184233"/>
    </source>
</evidence>
<dbReference type="InterPro" id="IPR029063">
    <property type="entry name" value="SAM-dependent_MTases_sf"/>
</dbReference>
<name>A0A1M3L1D7_9BACT</name>
<comment type="caution">
    <text evidence="1">The sequence shown here is derived from an EMBL/GenBank/DDBJ whole genome shotgun (WGS) entry which is preliminary data.</text>
</comment>
<dbReference type="Proteomes" id="UP000184233">
    <property type="component" value="Unassembled WGS sequence"/>
</dbReference>
<reference evidence="1 2" key="1">
    <citation type="submission" date="2016-09" db="EMBL/GenBank/DDBJ databases">
        <title>Genome-resolved meta-omics ties microbial dynamics to process performance in biotechnology for thiocyanate degradation.</title>
        <authorList>
            <person name="Kantor R.S."/>
            <person name="Huddy R.J."/>
            <person name="Iyer R."/>
            <person name="Thomas B.C."/>
            <person name="Brown C.T."/>
            <person name="Anantharaman K."/>
            <person name="Tringe S."/>
            <person name="Hettich R.L."/>
            <person name="Harrison S.T."/>
            <person name="Banfield J.F."/>
        </authorList>
    </citation>
    <scope>NUCLEOTIDE SEQUENCE [LARGE SCALE GENOMIC DNA]</scope>
    <source>
        <strain evidence="1">59-99</strain>
    </source>
</reference>
<dbReference type="EMBL" id="MKVH01000015">
    <property type="protein sequence ID" value="OJX58715.1"/>
    <property type="molecule type" value="Genomic_DNA"/>
</dbReference>
<sequence length="262" mass="29307">MTIWIIISAVLAIMCAYAVRNVIYYRRKAYRLAHKVVGGSIGTITPPELDPVFEFTEHGFARSTAVLYIGRGSMSVIGATSDYEAWILAVLAKRASRIFEFGTCTGRTTYLMAANAADDSTVTTLTLPPADRDTYRTGEKDSMRASDNALAESAFTSFLYSGSDVEHKVRQLFMDSKQLDVAEHDRQYDLIFVDGSHAYSYVRSDTEKAMRMIRPGGIIAWHDYRGAYGDTKDVYIYLNELAATRKLKLIEGTSLVVYRHEG</sequence>
<dbReference type="Pfam" id="PF13578">
    <property type="entry name" value="Methyltransf_24"/>
    <property type="match status" value="1"/>
</dbReference>
<dbReference type="STRING" id="1895771.BGO89_05215"/>
<protein>
    <recommendedName>
        <fullName evidence="3">Methyltransferase</fullName>
    </recommendedName>
</protein>
<organism evidence="1 2">
    <name type="scientific">Candidatus Kapaibacterium thiocyanatum</name>
    <dbReference type="NCBI Taxonomy" id="1895771"/>
    <lineage>
        <taxon>Bacteria</taxon>
        <taxon>Pseudomonadati</taxon>
        <taxon>Candidatus Kapaibacteriota</taxon>
        <taxon>Candidatus Kapaibacteriia</taxon>
        <taxon>Candidatus Kapaibacteriales</taxon>
        <taxon>Candidatus Kapaibacteriaceae</taxon>
        <taxon>Candidatus Kapaibacterium</taxon>
    </lineage>
</organism>